<dbReference type="InterPro" id="IPR013766">
    <property type="entry name" value="Thioredoxin_domain"/>
</dbReference>
<keyword evidence="4 5" id="KW-0472">Membrane</keyword>
<accession>A0A0Y9WML2</accession>
<gene>
    <name evidence="7" type="ORF">PBK173_000201100</name>
    <name evidence="8" type="ORF">PBNK65NY_000192400</name>
</gene>
<comment type="subcellular location">
    <subcellularLocation>
        <location evidence="1">Membrane</location>
        <topology evidence="1">Single-pass membrane protein</topology>
    </subcellularLocation>
</comment>
<dbReference type="InterPro" id="IPR036249">
    <property type="entry name" value="Thioredoxin-like_sf"/>
</dbReference>
<feature type="transmembrane region" description="Helical" evidence="5">
    <location>
        <begin position="382"/>
        <end position="407"/>
    </location>
</feature>
<organism evidence="7 9">
    <name type="scientific">Plasmodium berghei</name>
    <dbReference type="NCBI Taxonomy" id="5821"/>
    <lineage>
        <taxon>Eukaryota</taxon>
        <taxon>Sar</taxon>
        <taxon>Alveolata</taxon>
        <taxon>Apicomplexa</taxon>
        <taxon>Aconoidasida</taxon>
        <taxon>Haemosporida</taxon>
        <taxon>Plasmodiidae</taxon>
        <taxon>Plasmodium</taxon>
        <taxon>Plasmodium (Vinckeia)</taxon>
    </lineage>
</organism>
<dbReference type="OMA" id="HCKRIWN"/>
<dbReference type="Pfam" id="PF00085">
    <property type="entry name" value="Thioredoxin"/>
    <property type="match status" value="1"/>
</dbReference>
<evidence type="ECO:0000313" key="7">
    <source>
        <dbReference type="EMBL" id="CXI42788.1"/>
    </source>
</evidence>
<evidence type="ECO:0000256" key="1">
    <source>
        <dbReference type="ARBA" id="ARBA00004167"/>
    </source>
</evidence>
<evidence type="ECO:0000256" key="2">
    <source>
        <dbReference type="ARBA" id="ARBA00022692"/>
    </source>
</evidence>
<dbReference type="PANTHER" id="PTHR46426:SF1">
    <property type="entry name" value="PROTEIN DISULFIDE-ISOMERASE TMX3"/>
    <property type="match status" value="1"/>
</dbReference>
<dbReference type="CDD" id="cd02961">
    <property type="entry name" value="PDI_a_family"/>
    <property type="match status" value="1"/>
</dbReference>
<keyword evidence="3 5" id="KW-1133">Transmembrane helix</keyword>
<evidence type="ECO:0000259" key="6">
    <source>
        <dbReference type="PROSITE" id="PS51352"/>
    </source>
</evidence>
<evidence type="ECO:0000256" key="4">
    <source>
        <dbReference type="ARBA" id="ARBA00023136"/>
    </source>
</evidence>
<dbReference type="EMBL" id="LT160029">
    <property type="protein sequence ID" value="CXI42788.1"/>
    <property type="molecule type" value="Genomic_DNA"/>
</dbReference>
<evidence type="ECO:0000313" key="10">
    <source>
        <dbReference type="Proteomes" id="UP000516480"/>
    </source>
</evidence>
<dbReference type="AlphaFoldDB" id="A0A0Y9WML2"/>
<dbReference type="PANTHER" id="PTHR46426">
    <property type="entry name" value="PROTEIN DISULFIDE-ISOMERASE TMX3"/>
    <property type="match status" value="1"/>
</dbReference>
<dbReference type="EMBL" id="LT608145">
    <property type="protein sequence ID" value="SCM22185.1"/>
    <property type="molecule type" value="Genomic_DNA"/>
</dbReference>
<evidence type="ECO:0000256" key="3">
    <source>
        <dbReference type="ARBA" id="ARBA00022989"/>
    </source>
</evidence>
<dbReference type="PROSITE" id="PS51352">
    <property type="entry name" value="THIOREDOXIN_2"/>
    <property type="match status" value="1"/>
</dbReference>
<dbReference type="Pfam" id="PF13848">
    <property type="entry name" value="Thioredoxin_6"/>
    <property type="match status" value="1"/>
</dbReference>
<name>A0A0Y9WML2_PLABE</name>
<dbReference type="SUPFAM" id="SSF52833">
    <property type="entry name" value="Thioredoxin-like"/>
    <property type="match status" value="2"/>
</dbReference>
<feature type="domain" description="Thioredoxin" evidence="6">
    <location>
        <begin position="18"/>
        <end position="139"/>
    </location>
</feature>
<dbReference type="Gene3D" id="3.40.30.10">
    <property type="entry name" value="Glutaredoxin"/>
    <property type="match status" value="2"/>
</dbReference>
<evidence type="ECO:0000313" key="8">
    <source>
        <dbReference type="EMBL" id="SCM22185.1"/>
    </source>
</evidence>
<dbReference type="VEuPathDB" id="PlasmoDB:PBANKA_0920900"/>
<proteinExistence type="predicted"/>
<protein>
    <recommendedName>
        <fullName evidence="6">Thioredoxin domain-containing protein</fullName>
    </recommendedName>
</protein>
<dbReference type="InterPro" id="IPR052250">
    <property type="entry name" value="PDI_TMX3"/>
</dbReference>
<dbReference type="GO" id="GO:0005783">
    <property type="term" value="C:endoplasmic reticulum"/>
    <property type="evidence" value="ECO:0007669"/>
    <property type="project" value="TreeGrafter"/>
</dbReference>
<keyword evidence="2 5" id="KW-0812">Transmembrane</keyword>
<evidence type="ECO:0000256" key="5">
    <source>
        <dbReference type="SAM" id="Phobius"/>
    </source>
</evidence>
<reference evidence="7 9" key="1">
    <citation type="submission" date="2016-02" db="EMBL/GenBank/DDBJ databases">
        <authorList>
            <consortium name="Pathogen Informatics"/>
        </authorList>
    </citation>
    <scope>NUCLEOTIDE SEQUENCE [LARGE SCALE GENOMIC DNA]</scope>
    <source>
        <strain evidence="7 9">K173</strain>
        <strain evidence="8 10">NK65 ny</strain>
    </source>
</reference>
<evidence type="ECO:0000313" key="9">
    <source>
        <dbReference type="Proteomes" id="UP000069549"/>
    </source>
</evidence>
<dbReference type="Proteomes" id="UP000069549">
    <property type="component" value="Chromosome 9"/>
</dbReference>
<sequence>MINIFFVYIFLYFFACNINAKYFYPQNEILKVTSNNIQSVFELNEYWLIKFYAPHCVHCKRIWNKITNLRYDVQNENKKKIYFGEVNCDNTNERAICDKYKVSNVPQLKLFKGNELISTFSNDVNNVSILKKWLYYATTPIFHDIYSEEELNNYKTNDSLFLTCSENLNDNLIKVAKLYFEENYFLNIKNQELCTKLSIKNTSLHVQGAHDNFVSNINQMNFEELKHFVNKNRFPLVSKIDHYSFFNIRSSGNNLILLLIDFQNEPDKYIFQFTQFAKRHINLKEYIFSYIDGKYYEENLELYGADSNKFPQIIVFSKNPREYYFEDYFDIDHIQNIIDDIENKRIKPKVEEFTKMAILMAKIKKQINYIIDKSFRTDFKSFIGFICALIMIAFTLVLVFHTMYSFVKKPESQYKMDAKKKIDKRFETR</sequence>
<dbReference type="Proteomes" id="UP000516480">
    <property type="component" value="Chromosome 9"/>
</dbReference>
<dbReference type="GO" id="GO:0016020">
    <property type="term" value="C:membrane"/>
    <property type="evidence" value="ECO:0007669"/>
    <property type="project" value="UniProtKB-SubCell"/>
</dbReference>